<keyword evidence="3" id="KW-1185">Reference proteome</keyword>
<feature type="region of interest" description="Disordered" evidence="1">
    <location>
        <begin position="447"/>
        <end position="547"/>
    </location>
</feature>
<dbReference type="Proteomes" id="UP000095751">
    <property type="component" value="Unassembled WGS sequence"/>
</dbReference>
<feature type="compositionally biased region" description="Basic and acidic residues" evidence="1">
    <location>
        <begin position="500"/>
        <end position="547"/>
    </location>
</feature>
<dbReference type="KEGG" id="fcy:FRACYDRAFT_238330"/>
<evidence type="ECO:0000313" key="3">
    <source>
        <dbReference type="Proteomes" id="UP000095751"/>
    </source>
</evidence>
<dbReference type="InParanoid" id="A0A1E7FI98"/>
<organism evidence="2 3">
    <name type="scientific">Fragilariopsis cylindrus CCMP1102</name>
    <dbReference type="NCBI Taxonomy" id="635003"/>
    <lineage>
        <taxon>Eukaryota</taxon>
        <taxon>Sar</taxon>
        <taxon>Stramenopiles</taxon>
        <taxon>Ochrophyta</taxon>
        <taxon>Bacillariophyta</taxon>
        <taxon>Bacillariophyceae</taxon>
        <taxon>Bacillariophycidae</taxon>
        <taxon>Bacillariales</taxon>
        <taxon>Bacillariaceae</taxon>
        <taxon>Fragilariopsis</taxon>
    </lineage>
</organism>
<gene>
    <name evidence="2" type="ORF">FRACYDRAFT_238330</name>
</gene>
<protein>
    <submittedName>
        <fullName evidence="2">Uncharacterized protein</fullName>
    </submittedName>
</protein>
<accession>A0A1E7FI98</accession>
<feature type="region of interest" description="Disordered" evidence="1">
    <location>
        <begin position="561"/>
        <end position="637"/>
    </location>
</feature>
<sequence>MSNTQQQGGVDESNIKLEKWKPEGSDSVIVALAVIAGNLDSTIGTYNKFLEQNPTIKHKYGYQYKKGKRNLRSNILKLINRVQRYLKHKNDPRTGNPIEFSALFKRKANFPQVPELAGEIDPAVLKANEDREFEFVPGRDELYEQVIQEERAEKDKTKDKTILDFDFEDDDDSEYTEEDSNDDSTNLSFVDTDQVKDPFIPPVEESEQEQQELPAYQKEEEPVMSRNSSSNSVLNPVVAMMKGNDPEYASYNLTHERSIVGTRTDIPAGVDPTNFCSRVLKCGTKIEFIGVTVQSRFDANYTLGQSLVGSPDGKVIVAAFEKSLTGHWSAATTSLGKANTPAEVKSWIVNLPVKVERRPLNPHMLWKPCPPGSQGFVNIVADARSTFYYTFHFVEEDPNLINPLASMGGLMDVTYQQESNPMGVVEMQRSRMQNLNLFATAAAHGGKAAAPPIPASIGGGGGGRRRHHGGGSMSLDSALDSSSSSSSSSFLPRPPVGYEARSKAREQVLKEKRERVAENARRALETQKRTQQEAERQKRIAQDNDEINEMRAQRAAFGYSNDASVSKARGTAKSTRKKILKKKKNPTVSTVSPSEYLNRNKHLKDPYDPRVTEESDDDYEDYTVYSTSSKSRSRHLS</sequence>
<feature type="compositionally biased region" description="Polar residues" evidence="1">
    <location>
        <begin position="586"/>
        <end position="597"/>
    </location>
</feature>
<dbReference type="EMBL" id="KV784357">
    <property type="protein sequence ID" value="OEU17900.1"/>
    <property type="molecule type" value="Genomic_DNA"/>
</dbReference>
<dbReference type="AlphaFoldDB" id="A0A1E7FI98"/>
<reference evidence="2 3" key="1">
    <citation type="submission" date="2016-09" db="EMBL/GenBank/DDBJ databases">
        <title>Extensive genetic diversity and differential bi-allelic expression allows diatom success in the polar Southern Ocean.</title>
        <authorList>
            <consortium name="DOE Joint Genome Institute"/>
            <person name="Mock T."/>
            <person name="Otillar R.P."/>
            <person name="Strauss J."/>
            <person name="Dupont C."/>
            <person name="Frickenhaus S."/>
            <person name="Maumus F."/>
            <person name="Mcmullan M."/>
            <person name="Sanges R."/>
            <person name="Schmutz J."/>
            <person name="Toseland A."/>
            <person name="Valas R."/>
            <person name="Veluchamy A."/>
            <person name="Ward B.J."/>
            <person name="Allen A."/>
            <person name="Barry K."/>
            <person name="Falciatore A."/>
            <person name="Ferrante M."/>
            <person name="Fortunato A.E."/>
            <person name="Gloeckner G."/>
            <person name="Gruber A."/>
            <person name="Hipkin R."/>
            <person name="Janech M."/>
            <person name="Kroth P."/>
            <person name="Leese F."/>
            <person name="Lindquist E."/>
            <person name="Lyon B.R."/>
            <person name="Martin J."/>
            <person name="Mayer C."/>
            <person name="Parker M."/>
            <person name="Quesneville H."/>
            <person name="Raymond J."/>
            <person name="Uhlig C."/>
            <person name="Valentin K.U."/>
            <person name="Worden A.Z."/>
            <person name="Armbrust E.V."/>
            <person name="Bowler C."/>
            <person name="Green B."/>
            <person name="Moulton V."/>
            <person name="Van Oosterhout C."/>
            <person name="Grigoriev I."/>
        </authorList>
    </citation>
    <scope>NUCLEOTIDE SEQUENCE [LARGE SCALE GENOMIC DNA]</scope>
    <source>
        <strain evidence="2 3">CCMP1102</strain>
    </source>
</reference>
<evidence type="ECO:0000256" key="1">
    <source>
        <dbReference type="SAM" id="MobiDB-lite"/>
    </source>
</evidence>
<feature type="region of interest" description="Disordered" evidence="1">
    <location>
        <begin position="163"/>
        <end position="230"/>
    </location>
</feature>
<evidence type="ECO:0000313" key="2">
    <source>
        <dbReference type="EMBL" id="OEU17900.1"/>
    </source>
</evidence>
<proteinExistence type="predicted"/>
<feature type="compositionally biased region" description="Basic residues" evidence="1">
    <location>
        <begin position="574"/>
        <end position="585"/>
    </location>
</feature>
<feature type="compositionally biased region" description="Acidic residues" evidence="1">
    <location>
        <begin position="165"/>
        <end position="182"/>
    </location>
</feature>
<feature type="compositionally biased region" description="Low complexity" evidence="1">
    <location>
        <begin position="473"/>
        <end position="489"/>
    </location>
</feature>
<feature type="compositionally biased region" description="Basic and acidic residues" evidence="1">
    <location>
        <begin position="603"/>
        <end position="613"/>
    </location>
</feature>
<name>A0A1E7FI98_9STRA</name>